<dbReference type="SUPFAM" id="SSF52374">
    <property type="entry name" value="Nucleotidylyl transferase"/>
    <property type="match status" value="1"/>
</dbReference>
<evidence type="ECO:0000256" key="1">
    <source>
        <dbReference type="ARBA" id="ARBA00004990"/>
    </source>
</evidence>
<keyword evidence="3 8" id="KW-0436">Ligase</keyword>
<comment type="catalytic activity">
    <reaction evidence="7 8">
        <text>(R)-pantoate + beta-alanine + ATP = (R)-pantothenate + AMP + diphosphate + H(+)</text>
        <dbReference type="Rhea" id="RHEA:10912"/>
        <dbReference type="ChEBI" id="CHEBI:15378"/>
        <dbReference type="ChEBI" id="CHEBI:15980"/>
        <dbReference type="ChEBI" id="CHEBI:29032"/>
        <dbReference type="ChEBI" id="CHEBI:30616"/>
        <dbReference type="ChEBI" id="CHEBI:33019"/>
        <dbReference type="ChEBI" id="CHEBI:57966"/>
        <dbReference type="ChEBI" id="CHEBI:456215"/>
        <dbReference type="EC" id="6.3.2.1"/>
    </reaction>
</comment>
<comment type="function">
    <text evidence="8">Catalyzes the condensation of pantoate with beta-alanine in an ATP-dependent reaction via a pantoyl-adenylate intermediate.</text>
</comment>
<feature type="binding site" evidence="8">
    <location>
        <position position="160"/>
    </location>
    <ligand>
        <name>(R)-pantoate</name>
        <dbReference type="ChEBI" id="CHEBI:15980"/>
    </ligand>
</feature>
<feature type="active site" description="Proton donor" evidence="8">
    <location>
        <position position="37"/>
    </location>
</feature>
<keyword evidence="5 8" id="KW-0547">Nucleotide-binding</keyword>
<organism evidence="9 10">
    <name type="scientific">Kangiella taiwanensis</name>
    <dbReference type="NCBI Taxonomy" id="1079179"/>
    <lineage>
        <taxon>Bacteria</taxon>
        <taxon>Pseudomonadati</taxon>
        <taxon>Pseudomonadota</taxon>
        <taxon>Gammaproteobacteria</taxon>
        <taxon>Kangiellales</taxon>
        <taxon>Kangiellaceae</taxon>
        <taxon>Kangiella</taxon>
    </lineage>
</organism>
<dbReference type="CDD" id="cd00560">
    <property type="entry name" value="PanC"/>
    <property type="match status" value="1"/>
</dbReference>
<evidence type="ECO:0000256" key="8">
    <source>
        <dbReference type="HAMAP-Rule" id="MF_00158"/>
    </source>
</evidence>
<evidence type="ECO:0000256" key="5">
    <source>
        <dbReference type="ARBA" id="ARBA00022741"/>
    </source>
</evidence>
<feature type="binding site" evidence="8">
    <location>
        <position position="61"/>
    </location>
    <ligand>
        <name>beta-alanine</name>
        <dbReference type="ChEBI" id="CHEBI:57966"/>
    </ligand>
</feature>
<feature type="binding site" evidence="8">
    <location>
        <position position="183"/>
    </location>
    <ligand>
        <name>ATP</name>
        <dbReference type="ChEBI" id="CHEBI:30616"/>
    </ligand>
</feature>
<feature type="binding site" evidence="8">
    <location>
        <begin position="30"/>
        <end position="37"/>
    </location>
    <ligand>
        <name>ATP</name>
        <dbReference type="ChEBI" id="CHEBI:30616"/>
    </ligand>
</feature>
<evidence type="ECO:0000313" key="10">
    <source>
        <dbReference type="Proteomes" id="UP001501294"/>
    </source>
</evidence>
<comment type="miscellaneous">
    <text evidence="8">The reaction proceeds by a bi uni uni bi ping pong mechanism.</text>
</comment>
<keyword evidence="4 8" id="KW-0566">Pantothenate biosynthesis</keyword>
<evidence type="ECO:0000256" key="4">
    <source>
        <dbReference type="ARBA" id="ARBA00022655"/>
    </source>
</evidence>
<dbReference type="InterPro" id="IPR003721">
    <property type="entry name" value="Pantoate_ligase"/>
</dbReference>
<dbReference type="Proteomes" id="UP001501294">
    <property type="component" value="Unassembled WGS sequence"/>
</dbReference>
<evidence type="ECO:0000256" key="7">
    <source>
        <dbReference type="ARBA" id="ARBA00048258"/>
    </source>
</evidence>
<dbReference type="Gene3D" id="3.40.50.620">
    <property type="entry name" value="HUPs"/>
    <property type="match status" value="1"/>
</dbReference>
<feature type="binding site" evidence="8">
    <location>
        <begin position="191"/>
        <end position="194"/>
    </location>
    <ligand>
        <name>ATP</name>
        <dbReference type="ChEBI" id="CHEBI:30616"/>
    </ligand>
</feature>
<reference evidence="10" key="1">
    <citation type="journal article" date="2019" name="Int. J. Syst. Evol. Microbiol.">
        <title>The Global Catalogue of Microorganisms (GCM) 10K type strain sequencing project: providing services to taxonomists for standard genome sequencing and annotation.</title>
        <authorList>
            <consortium name="The Broad Institute Genomics Platform"/>
            <consortium name="The Broad Institute Genome Sequencing Center for Infectious Disease"/>
            <person name="Wu L."/>
            <person name="Ma J."/>
        </authorList>
    </citation>
    <scope>NUCLEOTIDE SEQUENCE [LARGE SCALE GENOMIC DNA]</scope>
    <source>
        <strain evidence="10">JCM 17727</strain>
    </source>
</reference>
<gene>
    <name evidence="8 9" type="primary">panC</name>
    <name evidence="9" type="ORF">GCM10023150_10430</name>
</gene>
<evidence type="ECO:0000256" key="6">
    <source>
        <dbReference type="ARBA" id="ARBA00022840"/>
    </source>
</evidence>
<dbReference type="Gene3D" id="3.30.1300.10">
    <property type="entry name" value="Pantoate-beta-alanine ligase, C-terminal domain"/>
    <property type="match status" value="1"/>
</dbReference>
<feature type="binding site" evidence="8">
    <location>
        <begin position="154"/>
        <end position="157"/>
    </location>
    <ligand>
        <name>ATP</name>
        <dbReference type="ChEBI" id="CHEBI:30616"/>
    </ligand>
</feature>
<evidence type="ECO:0000313" key="9">
    <source>
        <dbReference type="EMBL" id="GAA4347671.1"/>
    </source>
</evidence>
<dbReference type="RefSeq" id="WP_223576651.1">
    <property type="nucleotide sequence ID" value="NZ_BAABFU010000001.1"/>
</dbReference>
<dbReference type="InterPro" id="IPR042176">
    <property type="entry name" value="Pantoate_ligase_C"/>
</dbReference>
<dbReference type="EC" id="6.3.2.1" evidence="8"/>
<comment type="subunit">
    <text evidence="8">Homodimer.</text>
</comment>
<name>A0ABP8HYQ1_9GAMM</name>
<comment type="subcellular location">
    <subcellularLocation>
        <location evidence="8">Cytoplasm</location>
    </subcellularLocation>
</comment>
<protein>
    <recommendedName>
        <fullName evidence="8">Pantothenate synthetase</fullName>
        <shortName evidence="8">PS</shortName>
        <ecNumber evidence="8">6.3.2.1</ecNumber>
    </recommendedName>
    <alternativeName>
        <fullName evidence="8">Pantoate--beta-alanine ligase</fullName>
    </alternativeName>
    <alternativeName>
        <fullName evidence="8">Pantoate-activating enzyme</fullName>
    </alternativeName>
</protein>
<keyword evidence="8" id="KW-0963">Cytoplasm</keyword>
<dbReference type="HAMAP" id="MF_00158">
    <property type="entry name" value="PanC"/>
    <property type="match status" value="1"/>
</dbReference>
<dbReference type="Pfam" id="PF02569">
    <property type="entry name" value="Pantoate_ligase"/>
    <property type="match status" value="1"/>
</dbReference>
<dbReference type="PANTHER" id="PTHR21299:SF1">
    <property type="entry name" value="PANTOATE--BETA-ALANINE LIGASE"/>
    <property type="match status" value="1"/>
</dbReference>
<comment type="pathway">
    <text evidence="1 8">Cofactor biosynthesis; (R)-pantothenate biosynthesis; (R)-pantothenate from (R)-pantoate and beta-alanine: step 1/1.</text>
</comment>
<proteinExistence type="inferred from homology"/>
<evidence type="ECO:0000256" key="3">
    <source>
        <dbReference type="ARBA" id="ARBA00022598"/>
    </source>
</evidence>
<dbReference type="NCBIfam" id="TIGR00018">
    <property type="entry name" value="panC"/>
    <property type="match status" value="1"/>
</dbReference>
<dbReference type="InterPro" id="IPR014729">
    <property type="entry name" value="Rossmann-like_a/b/a_fold"/>
</dbReference>
<dbReference type="GO" id="GO:0016874">
    <property type="term" value="F:ligase activity"/>
    <property type="evidence" value="ECO:0007669"/>
    <property type="project" value="UniProtKB-KW"/>
</dbReference>
<accession>A0ABP8HYQ1</accession>
<comment type="caution">
    <text evidence="9">The sequence shown here is derived from an EMBL/GenBank/DDBJ whole genome shotgun (WGS) entry which is preliminary data.</text>
</comment>
<sequence>MITVKTIAELQQALLEHRQTGKTIGFVPTMGNLHQGHLSLVDKAKEMSDVVVVSLFVNPTQFGPNEDFDSYPRTFDADCEKLLNHDTDIVFAPSVEEVYPGFSDNPARPNLTSVHVADLGQDHCGASRPGHFDGVTTIVTKLFNMVRPDIAIFGQKDFQQLAIIRRMVQDLNMPVTIIGAPILREANGLAMSSRNGYLSQEQKDHAAGIQRVLQWAKEQLANHKLSFDQVEQSAVNQLTEQGFRVDYFNIANADTLQVAETSDKNLVILAAAFLGKVRLIDNVTLTL</sequence>
<evidence type="ECO:0000256" key="2">
    <source>
        <dbReference type="ARBA" id="ARBA00009256"/>
    </source>
</evidence>
<dbReference type="EMBL" id="BAABFU010000001">
    <property type="protein sequence ID" value="GAA4347671.1"/>
    <property type="molecule type" value="Genomic_DNA"/>
</dbReference>
<feature type="binding site" evidence="8">
    <location>
        <position position="61"/>
    </location>
    <ligand>
        <name>(R)-pantoate</name>
        <dbReference type="ChEBI" id="CHEBI:15980"/>
    </ligand>
</feature>
<comment type="similarity">
    <text evidence="2 8">Belongs to the pantothenate synthetase family.</text>
</comment>
<dbReference type="NCBIfam" id="TIGR00125">
    <property type="entry name" value="cyt_tran_rel"/>
    <property type="match status" value="1"/>
</dbReference>
<dbReference type="InterPro" id="IPR004821">
    <property type="entry name" value="Cyt_trans-like"/>
</dbReference>
<keyword evidence="6 8" id="KW-0067">ATP-binding</keyword>
<dbReference type="PANTHER" id="PTHR21299">
    <property type="entry name" value="CYTIDYLATE KINASE/PANTOATE-BETA-ALANINE LIGASE"/>
    <property type="match status" value="1"/>
</dbReference>
<keyword evidence="10" id="KW-1185">Reference proteome</keyword>